<dbReference type="AlphaFoldDB" id="A0A0F9TFK5"/>
<dbReference type="InterPro" id="IPR049591">
    <property type="entry name" value="CE4_u4-like"/>
</dbReference>
<organism evidence="1">
    <name type="scientific">marine sediment metagenome</name>
    <dbReference type="NCBI Taxonomy" id="412755"/>
    <lineage>
        <taxon>unclassified sequences</taxon>
        <taxon>metagenomes</taxon>
        <taxon>ecological metagenomes</taxon>
    </lineage>
</organism>
<sequence>MTIDWNPLRTELTLWRNQDLPLEIWWRDDDAVTPTPALDRLTTLAESLALPVHIAVIPKMAAPSLPLFTSDRDMIVPLVHGWQHVSHAPQGRKNAEFGHPREGADDELTKALDRMRDLFGKRLLPIFVPPWNRLDPSLLPVLAQAGYLGVSTYLPRDKRQAAPGLVQINTHIDPIFWRGDRGLAPSEDQIAHIVRLLQDRRFGKSDATEPLGFLSHHLVHNADIWNFTTTCLKTFLDAGALPANLRELP</sequence>
<dbReference type="Gene3D" id="3.20.20.370">
    <property type="entry name" value="Glycoside hydrolase/deacetylase"/>
    <property type="match status" value="1"/>
</dbReference>
<gene>
    <name evidence="1" type="ORF">LCGC14_0333970</name>
</gene>
<dbReference type="InterPro" id="IPR011330">
    <property type="entry name" value="Glyco_hydro/deAcase_b/a-brl"/>
</dbReference>
<comment type="caution">
    <text evidence="1">The sequence shown here is derived from an EMBL/GenBank/DDBJ whole genome shotgun (WGS) entry which is preliminary data.</text>
</comment>
<proteinExistence type="predicted"/>
<evidence type="ECO:0008006" key="2">
    <source>
        <dbReference type="Google" id="ProtNLM"/>
    </source>
</evidence>
<protein>
    <recommendedName>
        <fullName evidence="2">NodB homology domain-containing protein</fullName>
    </recommendedName>
</protein>
<name>A0A0F9TFK5_9ZZZZ</name>
<dbReference type="GO" id="GO:0005975">
    <property type="term" value="P:carbohydrate metabolic process"/>
    <property type="evidence" value="ECO:0007669"/>
    <property type="project" value="InterPro"/>
</dbReference>
<evidence type="ECO:0000313" key="1">
    <source>
        <dbReference type="EMBL" id="KKN80015.1"/>
    </source>
</evidence>
<accession>A0A0F9TFK5</accession>
<dbReference type="CDD" id="cd10928">
    <property type="entry name" value="CE4_u4"/>
    <property type="match status" value="1"/>
</dbReference>
<dbReference type="SUPFAM" id="SSF88713">
    <property type="entry name" value="Glycoside hydrolase/deacetylase"/>
    <property type="match status" value="1"/>
</dbReference>
<dbReference type="EMBL" id="LAZR01000238">
    <property type="protein sequence ID" value="KKN80015.1"/>
    <property type="molecule type" value="Genomic_DNA"/>
</dbReference>
<reference evidence="1" key="1">
    <citation type="journal article" date="2015" name="Nature">
        <title>Complex archaea that bridge the gap between prokaryotes and eukaryotes.</title>
        <authorList>
            <person name="Spang A."/>
            <person name="Saw J.H."/>
            <person name="Jorgensen S.L."/>
            <person name="Zaremba-Niedzwiedzka K."/>
            <person name="Martijn J."/>
            <person name="Lind A.E."/>
            <person name="van Eijk R."/>
            <person name="Schleper C."/>
            <person name="Guy L."/>
            <person name="Ettema T.J."/>
        </authorList>
    </citation>
    <scope>NUCLEOTIDE SEQUENCE</scope>
</reference>